<evidence type="ECO:0000259" key="1">
    <source>
        <dbReference type="Pfam" id="PF08031"/>
    </source>
</evidence>
<keyword evidence="3" id="KW-1185">Reference proteome</keyword>
<dbReference type="GO" id="GO:0016491">
    <property type="term" value="F:oxidoreductase activity"/>
    <property type="evidence" value="ECO:0007669"/>
    <property type="project" value="InterPro"/>
</dbReference>
<dbReference type="Pfam" id="PF08031">
    <property type="entry name" value="BBE"/>
    <property type="match status" value="1"/>
</dbReference>
<protein>
    <recommendedName>
        <fullName evidence="1">Berberine/berberine-like domain-containing protein</fullName>
    </recommendedName>
</protein>
<reference evidence="2" key="1">
    <citation type="journal article" date="2021" name="Nat. Commun.">
        <title>Genetic determinants of endophytism in the Arabidopsis root mycobiome.</title>
        <authorList>
            <person name="Mesny F."/>
            <person name="Miyauchi S."/>
            <person name="Thiergart T."/>
            <person name="Pickel B."/>
            <person name="Atanasova L."/>
            <person name="Karlsson M."/>
            <person name="Huettel B."/>
            <person name="Barry K.W."/>
            <person name="Haridas S."/>
            <person name="Chen C."/>
            <person name="Bauer D."/>
            <person name="Andreopoulos W."/>
            <person name="Pangilinan J."/>
            <person name="LaButti K."/>
            <person name="Riley R."/>
            <person name="Lipzen A."/>
            <person name="Clum A."/>
            <person name="Drula E."/>
            <person name="Henrissat B."/>
            <person name="Kohler A."/>
            <person name="Grigoriev I.V."/>
            <person name="Martin F.M."/>
            <person name="Hacquard S."/>
        </authorList>
    </citation>
    <scope>NUCLEOTIDE SEQUENCE</scope>
    <source>
        <strain evidence="2">MPI-CAGE-CH-0235</strain>
    </source>
</reference>
<dbReference type="InterPro" id="IPR012951">
    <property type="entry name" value="BBE"/>
</dbReference>
<dbReference type="GO" id="GO:0050660">
    <property type="term" value="F:flavin adenine dinucleotide binding"/>
    <property type="evidence" value="ECO:0007669"/>
    <property type="project" value="InterPro"/>
</dbReference>
<dbReference type="Gene3D" id="3.30.465.10">
    <property type="match status" value="1"/>
</dbReference>
<proteinExistence type="predicted"/>
<dbReference type="OrthoDB" id="415825at2759"/>
<sequence>MKFTRRAIFQLMNLSNEKVMEVAEDATAYPWRETTGLVMMSFGSDARGQEVAAELRAECVATSGYDGLSVYSSVGHGDETPEQMFGNNAPRLVELKKKWDPANAFAYMHALPTEPSKCK</sequence>
<evidence type="ECO:0000313" key="3">
    <source>
        <dbReference type="Proteomes" id="UP000813444"/>
    </source>
</evidence>
<gene>
    <name evidence="2" type="ORF">B0I35DRAFT_484397</name>
</gene>
<dbReference type="Gene3D" id="3.40.462.20">
    <property type="match status" value="1"/>
</dbReference>
<accession>A0A8K0WLH5</accession>
<organism evidence="2 3">
    <name type="scientific">Stachybotrys elegans</name>
    <dbReference type="NCBI Taxonomy" id="80388"/>
    <lineage>
        <taxon>Eukaryota</taxon>
        <taxon>Fungi</taxon>
        <taxon>Dikarya</taxon>
        <taxon>Ascomycota</taxon>
        <taxon>Pezizomycotina</taxon>
        <taxon>Sordariomycetes</taxon>
        <taxon>Hypocreomycetidae</taxon>
        <taxon>Hypocreales</taxon>
        <taxon>Stachybotryaceae</taxon>
        <taxon>Stachybotrys</taxon>
    </lineage>
</organism>
<name>A0A8K0WLH5_9HYPO</name>
<feature type="domain" description="Berberine/berberine-like" evidence="1">
    <location>
        <begin position="71"/>
        <end position="111"/>
    </location>
</feature>
<dbReference type="InterPro" id="IPR016169">
    <property type="entry name" value="FAD-bd_PCMH_sub2"/>
</dbReference>
<comment type="caution">
    <text evidence="2">The sequence shown here is derived from an EMBL/GenBank/DDBJ whole genome shotgun (WGS) entry which is preliminary data.</text>
</comment>
<evidence type="ECO:0000313" key="2">
    <source>
        <dbReference type="EMBL" id="KAH7304555.1"/>
    </source>
</evidence>
<dbReference type="EMBL" id="JAGPNK010000022">
    <property type="protein sequence ID" value="KAH7304555.1"/>
    <property type="molecule type" value="Genomic_DNA"/>
</dbReference>
<dbReference type="Proteomes" id="UP000813444">
    <property type="component" value="Unassembled WGS sequence"/>
</dbReference>
<dbReference type="AlphaFoldDB" id="A0A8K0WLH5"/>